<dbReference type="EMBL" id="JASNGB010000051">
    <property type="protein sequence ID" value="MDL2344006.1"/>
    <property type="molecule type" value="Genomic_DNA"/>
</dbReference>
<reference evidence="3 4" key="1">
    <citation type="submission" date="2023-05" db="EMBL/GenBank/DDBJ databases">
        <authorList>
            <person name="Gao F."/>
        </authorList>
    </citation>
    <scope>NUCLEOTIDE SEQUENCE [LARGE SCALE GENOMIC DNA]</scope>
    <source>
        <strain evidence="3 4">MIMF12</strain>
    </source>
</reference>
<comment type="caution">
    <text evidence="3">The sequence shown here is derived from an EMBL/GenBank/DDBJ whole genome shotgun (WGS) entry which is preliminary data.</text>
</comment>
<organism evidence="3 4">
    <name type="scientific">Deinococcus rhizophilus</name>
    <dbReference type="NCBI Taxonomy" id="3049544"/>
    <lineage>
        <taxon>Bacteria</taxon>
        <taxon>Thermotogati</taxon>
        <taxon>Deinococcota</taxon>
        <taxon>Deinococci</taxon>
        <taxon>Deinococcales</taxon>
        <taxon>Deinococcaceae</taxon>
        <taxon>Deinococcus</taxon>
    </lineage>
</organism>
<dbReference type="Proteomes" id="UP001302059">
    <property type="component" value="Unassembled WGS sequence"/>
</dbReference>
<dbReference type="InterPro" id="IPR002252">
    <property type="entry name" value="Glyco_hydro_36"/>
</dbReference>
<dbReference type="SUPFAM" id="SSF51445">
    <property type="entry name" value="(Trans)glycosidases"/>
    <property type="match status" value="1"/>
</dbReference>
<dbReference type="Pfam" id="PF02065">
    <property type="entry name" value="Melibiase"/>
    <property type="match status" value="1"/>
</dbReference>
<gene>
    <name evidence="3" type="ORF">QOL99_07555</name>
</gene>
<dbReference type="CDD" id="cd14791">
    <property type="entry name" value="GH36"/>
    <property type="match status" value="1"/>
</dbReference>
<dbReference type="InterPro" id="IPR050985">
    <property type="entry name" value="Alpha-glycosidase_related"/>
</dbReference>
<dbReference type="PANTHER" id="PTHR43053">
    <property type="entry name" value="GLYCOSIDASE FAMILY 31"/>
    <property type="match status" value="1"/>
</dbReference>
<keyword evidence="2" id="KW-0326">Glycosidase</keyword>
<dbReference type="Gene3D" id="3.20.20.70">
    <property type="entry name" value="Aldolase class I"/>
    <property type="match status" value="1"/>
</dbReference>
<evidence type="ECO:0000313" key="3">
    <source>
        <dbReference type="EMBL" id="MDL2344006.1"/>
    </source>
</evidence>
<dbReference type="InterPro" id="IPR017853">
    <property type="entry name" value="GH"/>
</dbReference>
<accession>A0ABT7JGC5</accession>
<name>A0ABT7JGC5_9DEIO</name>
<evidence type="ECO:0000313" key="4">
    <source>
        <dbReference type="Proteomes" id="UP001302059"/>
    </source>
</evidence>
<keyword evidence="4" id="KW-1185">Reference proteome</keyword>
<keyword evidence="1" id="KW-0378">Hydrolase</keyword>
<dbReference type="InterPro" id="IPR013785">
    <property type="entry name" value="Aldolase_TIM"/>
</dbReference>
<evidence type="ECO:0000256" key="1">
    <source>
        <dbReference type="ARBA" id="ARBA00022801"/>
    </source>
</evidence>
<proteinExistence type="predicted"/>
<dbReference type="PANTHER" id="PTHR43053:SF3">
    <property type="entry name" value="ALPHA-GALACTOSIDASE C-RELATED"/>
    <property type="match status" value="1"/>
</dbReference>
<evidence type="ECO:0000256" key="2">
    <source>
        <dbReference type="ARBA" id="ARBA00023295"/>
    </source>
</evidence>
<protein>
    <submittedName>
        <fullName evidence="3">Alpha-galactosidase</fullName>
    </submittedName>
</protein>
<sequence length="504" mass="54639">MDPPALRSWTLPAPPEEVRVLVSGYQSWSEAELRPLTDLQSVPLMRWRQEQGHDPAFLPSGEAGVWRSHTLIALVRPDGGGWVGCAGNAAATFTHWEARAGNGNVEVTCTQEGPPTGVAWEETGDVIGTLEALAARLGQAMNARTPPPLRVWCSWYSYYRDVTLEAVLQNARLARDLRLPFDVFQLDDGFQAGIGDWLDASPGFGGHARDLPGPLRELGFTPGLWLAPFLAAPTSRLAAEHPEWLLRGEDGQPLLAGHNWGGPNHALDTTHPEVLTWLRDLAATVRGWGYPYLKLDFLFGGALPGVRHDPAVSRAGAYRMGLQALRDGAGEDAFLLGCGAPLAASVGLLDAMRTGPDVAPLWEEESRRLWLGDATGPSARNALHTALSRWYAHAWYQPDPDVAIVRRERSLLTEEERGAVAGMLDVIGGLRASSDPLGGLDGRELALLRRCLELSPPDRPRTLTHSLGGAVTHFGRGTFNLTQTAAGGIPAHGYRSREVSHDRD</sequence>
<dbReference type="RefSeq" id="WP_285522707.1">
    <property type="nucleotide sequence ID" value="NZ_JASNGB010000051.1"/>
</dbReference>